<protein>
    <recommendedName>
        <fullName evidence="6">Cell wall-binding protein</fullName>
    </recommendedName>
</protein>
<keyword evidence="3" id="KW-0732">Signal</keyword>
<evidence type="ECO:0000256" key="1">
    <source>
        <dbReference type="ARBA" id="ARBA00022737"/>
    </source>
</evidence>
<proteinExistence type="predicted"/>
<sequence>MKKSMKLLVLTAALAVGMAIQAYGAEGTAITSIPLTFSWDTAPKGGEQVGEIYAATSSTQFIVEGAEYDKRDDAWIFGEQPIVEVELSAKDGYYFSDSSRSSFSLSGCNAQYRSSEVDSDGNVMILRVTLSRLDGSLPGTTSISWSGDSAVWDEVGGSDGYDVRLYRDNRLLATVSTEGTSYDFHSYLNLEGDYTFTVRATGDYSTQDSGWSASSEPKTITLEESWNMDTGSWQRNGSRWRYVYANGAYPVSAWRQIGDAWYYFDTNGYMVSNCYVKSLTEEMYYWINRDGVWETQWDTAQPERGYGVYS</sequence>
<dbReference type="Gene3D" id="2.10.270.10">
    <property type="entry name" value="Cholin Binding"/>
    <property type="match status" value="1"/>
</dbReference>
<dbReference type="AlphaFoldDB" id="A0A9D2N120"/>
<dbReference type="Proteomes" id="UP000823910">
    <property type="component" value="Unassembled WGS sequence"/>
</dbReference>
<dbReference type="SUPFAM" id="SSF69360">
    <property type="entry name" value="Cell wall binding repeat"/>
    <property type="match status" value="1"/>
</dbReference>
<reference evidence="4" key="1">
    <citation type="journal article" date="2021" name="PeerJ">
        <title>Extensive microbial diversity within the chicken gut microbiome revealed by metagenomics and culture.</title>
        <authorList>
            <person name="Gilroy R."/>
            <person name="Ravi A."/>
            <person name="Getino M."/>
            <person name="Pursley I."/>
            <person name="Horton D.L."/>
            <person name="Alikhan N.F."/>
            <person name="Baker D."/>
            <person name="Gharbi K."/>
            <person name="Hall N."/>
            <person name="Watson M."/>
            <person name="Adriaenssens E.M."/>
            <person name="Foster-Nyarko E."/>
            <person name="Jarju S."/>
            <person name="Secka A."/>
            <person name="Antonio M."/>
            <person name="Oren A."/>
            <person name="Chaudhuri R.R."/>
            <person name="La Ragione R."/>
            <person name="Hildebrand F."/>
            <person name="Pallen M.J."/>
        </authorList>
    </citation>
    <scope>NUCLEOTIDE SEQUENCE</scope>
    <source>
        <strain evidence="4">CHK180-15479</strain>
    </source>
</reference>
<evidence type="ECO:0000256" key="3">
    <source>
        <dbReference type="SAM" id="SignalP"/>
    </source>
</evidence>
<comment type="caution">
    <text evidence="4">The sequence shown here is derived from an EMBL/GenBank/DDBJ whole genome shotgun (WGS) entry which is preliminary data.</text>
</comment>
<reference evidence="4" key="2">
    <citation type="submission" date="2021-04" db="EMBL/GenBank/DDBJ databases">
        <authorList>
            <person name="Gilroy R."/>
        </authorList>
    </citation>
    <scope>NUCLEOTIDE SEQUENCE</scope>
    <source>
        <strain evidence="4">CHK180-15479</strain>
    </source>
</reference>
<name>A0A9D2N120_9FIRM</name>
<evidence type="ECO:0000256" key="2">
    <source>
        <dbReference type="PROSITE-ProRule" id="PRU00591"/>
    </source>
</evidence>
<dbReference type="InterPro" id="IPR018337">
    <property type="entry name" value="Cell_wall/Cho-bd_repeat"/>
</dbReference>
<evidence type="ECO:0000313" key="5">
    <source>
        <dbReference type="Proteomes" id="UP000823910"/>
    </source>
</evidence>
<feature type="repeat" description="Cell wall-binding" evidence="2">
    <location>
        <begin position="251"/>
        <end position="270"/>
    </location>
</feature>
<gene>
    <name evidence="4" type="ORF">H9704_11975</name>
</gene>
<feature type="signal peptide" evidence="3">
    <location>
        <begin position="1"/>
        <end position="24"/>
    </location>
</feature>
<keyword evidence="1" id="KW-0677">Repeat</keyword>
<organism evidence="4 5">
    <name type="scientific">Candidatus Enterocloster excrementipullorum</name>
    <dbReference type="NCBI Taxonomy" id="2838559"/>
    <lineage>
        <taxon>Bacteria</taxon>
        <taxon>Bacillati</taxon>
        <taxon>Bacillota</taxon>
        <taxon>Clostridia</taxon>
        <taxon>Lachnospirales</taxon>
        <taxon>Lachnospiraceae</taxon>
        <taxon>Enterocloster</taxon>
    </lineage>
</organism>
<dbReference type="EMBL" id="DWWT01000063">
    <property type="protein sequence ID" value="HJC06850.1"/>
    <property type="molecule type" value="Genomic_DNA"/>
</dbReference>
<evidence type="ECO:0008006" key="6">
    <source>
        <dbReference type="Google" id="ProtNLM"/>
    </source>
</evidence>
<evidence type="ECO:0000313" key="4">
    <source>
        <dbReference type="EMBL" id="HJC06850.1"/>
    </source>
</evidence>
<dbReference type="Pfam" id="PF01473">
    <property type="entry name" value="Choline_bind_1"/>
    <property type="match status" value="1"/>
</dbReference>
<feature type="chain" id="PRO_5038558872" description="Cell wall-binding protein" evidence="3">
    <location>
        <begin position="25"/>
        <end position="310"/>
    </location>
</feature>
<accession>A0A9D2N120</accession>
<dbReference type="PROSITE" id="PS51170">
    <property type="entry name" value="CW"/>
    <property type="match status" value="1"/>
</dbReference>